<dbReference type="eggNOG" id="COG3182">
    <property type="taxonomic scope" value="Bacteria"/>
</dbReference>
<evidence type="ECO:0000313" key="6">
    <source>
        <dbReference type="Proteomes" id="UP000023772"/>
    </source>
</evidence>
<dbReference type="InterPro" id="IPR008254">
    <property type="entry name" value="Flavodoxin/NO_synth"/>
</dbReference>
<dbReference type="GO" id="GO:0050660">
    <property type="term" value="F:flavin adenine dinucleotide binding"/>
    <property type="evidence" value="ECO:0007669"/>
    <property type="project" value="TreeGrafter"/>
</dbReference>
<dbReference type="Gene3D" id="3.40.50.80">
    <property type="entry name" value="Nucleotide-binding domain of ferredoxin-NADP reductase (FNR) module"/>
    <property type="match status" value="1"/>
</dbReference>
<dbReference type="Proteomes" id="UP000023772">
    <property type="component" value="Chromosome"/>
</dbReference>
<dbReference type="Pfam" id="PF00258">
    <property type="entry name" value="Flavodoxin_1"/>
    <property type="match status" value="1"/>
</dbReference>
<dbReference type="SUPFAM" id="SSF63380">
    <property type="entry name" value="Riboflavin synthase domain-like"/>
    <property type="match status" value="1"/>
</dbReference>
<feature type="transmembrane region" description="Helical" evidence="2">
    <location>
        <begin position="297"/>
        <end position="322"/>
    </location>
</feature>
<dbReference type="InterPro" id="IPR017938">
    <property type="entry name" value="Riboflavin_synthase-like_b-brl"/>
</dbReference>
<accession>X5DIR6</accession>
<dbReference type="InterPro" id="IPR005625">
    <property type="entry name" value="PepSY-ass_TM"/>
</dbReference>
<dbReference type="SUPFAM" id="SSF52343">
    <property type="entry name" value="Ferredoxin reductase-like, C-terminal NADP-linked domain"/>
    <property type="match status" value="1"/>
</dbReference>
<dbReference type="Proteomes" id="UP000181981">
    <property type="component" value="Unassembled WGS sequence"/>
</dbReference>
<keyword evidence="2" id="KW-0812">Transmembrane</keyword>
<feature type="transmembrane region" description="Helical" evidence="2">
    <location>
        <begin position="175"/>
        <end position="196"/>
    </location>
</feature>
<dbReference type="InterPro" id="IPR001709">
    <property type="entry name" value="Flavoprot_Pyr_Nucl_cyt_Rdtase"/>
</dbReference>
<evidence type="ECO:0000256" key="2">
    <source>
        <dbReference type="SAM" id="Phobius"/>
    </source>
</evidence>
<evidence type="ECO:0000313" key="5">
    <source>
        <dbReference type="EMBL" id="SET80519.1"/>
    </source>
</evidence>
<evidence type="ECO:0000313" key="7">
    <source>
        <dbReference type="Proteomes" id="UP000181981"/>
    </source>
</evidence>
<feature type="transmembrane region" description="Helical" evidence="2">
    <location>
        <begin position="129"/>
        <end position="150"/>
    </location>
</feature>
<keyword evidence="1" id="KW-0285">Flavoprotein</keyword>
<keyword evidence="2" id="KW-1133">Transmembrane helix</keyword>
<protein>
    <submittedName>
        <fullName evidence="4">FAD-binding oxidoreductase</fullName>
    </submittedName>
    <submittedName>
        <fullName evidence="5">Sulfite reductase (NADPH) flavoprotein alpha-component</fullName>
    </submittedName>
</protein>
<keyword evidence="6" id="KW-1185">Reference proteome</keyword>
<dbReference type="Gene3D" id="3.40.50.360">
    <property type="match status" value="1"/>
</dbReference>
<dbReference type="Gene3D" id="2.40.30.10">
    <property type="entry name" value="Translation factors"/>
    <property type="match status" value="1"/>
</dbReference>
<dbReference type="EMBL" id="FOHT01000024">
    <property type="protein sequence ID" value="SET80519.1"/>
    <property type="molecule type" value="Genomic_DNA"/>
</dbReference>
<dbReference type="STRING" id="1168034.FH5T_14225"/>
<proteinExistence type="predicted"/>
<dbReference type="InterPro" id="IPR039261">
    <property type="entry name" value="FNR_nucleotide-bd"/>
</dbReference>
<keyword evidence="2" id="KW-0472">Membrane</keyword>
<dbReference type="Pfam" id="PF00175">
    <property type="entry name" value="NAD_binding_1"/>
    <property type="match status" value="1"/>
</dbReference>
<gene>
    <name evidence="4" type="ORF">FH5T_14225</name>
    <name evidence="5" type="ORF">SAMN05444285_1247</name>
</gene>
<organism evidence="5 7">
    <name type="scientific">Draconibacterium orientale</name>
    <dbReference type="NCBI Taxonomy" id="1168034"/>
    <lineage>
        <taxon>Bacteria</taxon>
        <taxon>Pseudomonadati</taxon>
        <taxon>Bacteroidota</taxon>
        <taxon>Bacteroidia</taxon>
        <taxon>Marinilabiliales</taxon>
        <taxon>Prolixibacteraceae</taxon>
        <taxon>Draconibacterium</taxon>
    </lineage>
</organism>
<reference evidence="4 6" key="1">
    <citation type="submission" date="2014-03" db="EMBL/GenBank/DDBJ databases">
        <title>Complete genome sequence of a deeply braunched marine Bacteroidia bacterium Draconibacterium orientale type strain FH5T.</title>
        <authorList>
            <person name="Li X."/>
            <person name="Wang X."/>
            <person name="Xie Z."/>
            <person name="Du Z."/>
            <person name="Chen G."/>
        </authorList>
    </citation>
    <scope>NUCLEOTIDE SEQUENCE [LARGE SCALE GENOMIC DNA]</scope>
    <source>
        <strain evidence="4 6">FH5</strain>
    </source>
</reference>
<dbReference type="GO" id="GO:0005829">
    <property type="term" value="C:cytosol"/>
    <property type="evidence" value="ECO:0007669"/>
    <property type="project" value="TreeGrafter"/>
</dbReference>
<dbReference type="OrthoDB" id="9789468at2"/>
<dbReference type="Pfam" id="PF03929">
    <property type="entry name" value="PepSY_TM"/>
    <property type="match status" value="1"/>
</dbReference>
<dbReference type="KEGG" id="dori:FH5T_14225"/>
<feature type="domain" description="Flavodoxin-like" evidence="3">
    <location>
        <begin position="340"/>
        <end position="479"/>
    </location>
</feature>
<dbReference type="EMBL" id="CP007451">
    <property type="protein sequence ID" value="AHW60402.1"/>
    <property type="molecule type" value="Genomic_DNA"/>
</dbReference>
<dbReference type="HOGENOM" id="CLU_001570_17_4_10"/>
<dbReference type="PRINTS" id="PR00371">
    <property type="entry name" value="FPNCR"/>
</dbReference>
<dbReference type="eggNOG" id="COG0369">
    <property type="taxonomic scope" value="Bacteria"/>
</dbReference>
<evidence type="ECO:0000259" key="3">
    <source>
        <dbReference type="PROSITE" id="PS50902"/>
    </source>
</evidence>
<evidence type="ECO:0000256" key="1">
    <source>
        <dbReference type="ARBA" id="ARBA00022630"/>
    </source>
</evidence>
<dbReference type="SUPFAM" id="SSF52218">
    <property type="entry name" value="Flavoproteins"/>
    <property type="match status" value="1"/>
</dbReference>
<dbReference type="GO" id="GO:0010181">
    <property type="term" value="F:FMN binding"/>
    <property type="evidence" value="ECO:0007669"/>
    <property type="project" value="InterPro"/>
</dbReference>
<dbReference type="InterPro" id="IPR029039">
    <property type="entry name" value="Flavoprotein-like_sf"/>
</dbReference>
<dbReference type="InterPro" id="IPR001433">
    <property type="entry name" value="OxRdtase_FAD/NAD-bd"/>
</dbReference>
<dbReference type="PROSITE" id="PS50902">
    <property type="entry name" value="FLAVODOXIN_LIKE"/>
    <property type="match status" value="1"/>
</dbReference>
<sequence>MVFSIWRISHLLLAVVASLFLLVASVTGVILAVEPITNKIRPYNIEQADELTLAETLTNLNARYDEILSISRDRNGFVSVQAIIDGENEQFYVNPFNGEKLGPAIEKAPIFQFSTSLHRSLFLKAPGRFLIGLAAFLLFLIAVSGIVLIAKRQGGMRYFFAPVVRENFSQFNHVVYARMTLLPIIVLSLSGSYLSLLRFNLIPGEQIIHEVDYETLTDEPKLPLHTFEFLNTTTLGDLRKVEYPFSDFVEDYYTISLKDREVLLNQFNGQIITEKKFPWVSVASSWATVIHTGEGSIVWSVILAAGSLAILFLMLTGFVIYFKRPRIQIKNNYSRNDCSHIVLVGTEGATTLQFAHEFHRQLLKAGIKSYLGLMNDYGPFRNMKQLIIFTATYGQGEPPASASRFRELATKYHQKQPFAFSVVGFGSTAYPNYCRFAYEVFDLLKNLPNANSLGEVHTVNSHSFEALSRWVTHWAEAMQLTLQLEKPKLKLSKNPVSDFEVIDRVENEKENTFLLTLKNTKGAKVVSGDLLSVIPEDDPRERLYSVGNLGNNTLAISVKKYPNGICSTMLSQLEKGEVLSAEVVRNLNFYLPKNTKEVVLIATGTGMGPFLGMIASNTGRQKLHLYWGGRTLDSLLPYRMYINEALRDKRIHNFSPAYSRMQTQKVYVQHLIKKDGAKIAGILKKGGCVMICGSIAMQHDVVKELQTICSTYLQKDLSHFQNRKQVKMDCY</sequence>
<name>X5DIR6_9BACT</name>
<dbReference type="PANTHER" id="PTHR19384">
    <property type="entry name" value="NITRIC OXIDE SYNTHASE-RELATED"/>
    <property type="match status" value="1"/>
</dbReference>
<dbReference type="AlphaFoldDB" id="X5DIR6"/>
<evidence type="ECO:0000313" key="4">
    <source>
        <dbReference type="EMBL" id="AHW60402.1"/>
    </source>
</evidence>
<dbReference type="RefSeq" id="WP_038559757.1">
    <property type="nucleotide sequence ID" value="NZ_FOHT01000024.1"/>
</dbReference>
<dbReference type="GO" id="GO:0016491">
    <property type="term" value="F:oxidoreductase activity"/>
    <property type="evidence" value="ECO:0007669"/>
    <property type="project" value="InterPro"/>
</dbReference>
<reference evidence="5 7" key="2">
    <citation type="submission" date="2016-10" db="EMBL/GenBank/DDBJ databases">
        <authorList>
            <person name="de Groot N.N."/>
        </authorList>
    </citation>
    <scope>NUCLEOTIDE SEQUENCE [LARGE SCALE GENOMIC DNA]</scope>
    <source>
        <strain evidence="5 7">DSM 25947</strain>
    </source>
</reference>